<dbReference type="GO" id="GO:0006307">
    <property type="term" value="P:DNA alkylation repair"/>
    <property type="evidence" value="ECO:0007669"/>
    <property type="project" value="TreeGrafter"/>
</dbReference>
<dbReference type="AlphaFoldDB" id="A0A6M8UA34"/>
<dbReference type="Pfam" id="PF02805">
    <property type="entry name" value="Ada_Zn_binding"/>
    <property type="match status" value="1"/>
</dbReference>
<dbReference type="InterPro" id="IPR004026">
    <property type="entry name" value="Ada_DNA_repair_Zn-bd"/>
</dbReference>
<dbReference type="SUPFAM" id="SSF46689">
    <property type="entry name" value="Homeodomain-like"/>
    <property type="match status" value="1"/>
</dbReference>
<dbReference type="GO" id="GO:0008168">
    <property type="term" value="F:methyltransferase activity"/>
    <property type="evidence" value="ECO:0007669"/>
    <property type="project" value="UniProtKB-KW"/>
</dbReference>
<evidence type="ECO:0000256" key="4">
    <source>
        <dbReference type="ARBA" id="ARBA00012000"/>
    </source>
</evidence>
<dbReference type="SMART" id="SM00478">
    <property type="entry name" value="ENDO3c"/>
    <property type="match status" value="1"/>
</dbReference>
<dbReference type="PROSITE" id="PS00041">
    <property type="entry name" value="HTH_ARAC_FAMILY_1"/>
    <property type="match status" value="1"/>
</dbReference>
<dbReference type="GO" id="GO:0006285">
    <property type="term" value="P:base-excision repair, AP site formation"/>
    <property type="evidence" value="ECO:0007669"/>
    <property type="project" value="TreeGrafter"/>
</dbReference>
<keyword evidence="5" id="KW-0489">Methyltransferase</keyword>
<proteinExistence type="inferred from homology"/>
<feature type="domain" description="HTH araC/xylS-type" evidence="15">
    <location>
        <begin position="86"/>
        <end position="185"/>
    </location>
</feature>
<evidence type="ECO:0000256" key="6">
    <source>
        <dbReference type="ARBA" id="ARBA00022679"/>
    </source>
</evidence>
<dbReference type="GO" id="GO:0043916">
    <property type="term" value="F:DNA-7-methylguanine glycosylase activity"/>
    <property type="evidence" value="ECO:0007669"/>
    <property type="project" value="TreeGrafter"/>
</dbReference>
<dbReference type="InterPro" id="IPR023170">
    <property type="entry name" value="HhH_base_excis_C"/>
</dbReference>
<dbReference type="EMBL" id="CP054212">
    <property type="protein sequence ID" value="QKJ86424.1"/>
    <property type="molecule type" value="Genomic_DNA"/>
</dbReference>
<dbReference type="InterPro" id="IPR011257">
    <property type="entry name" value="DNA_glycosylase"/>
</dbReference>
<keyword evidence="10" id="KW-0805">Transcription regulation</keyword>
<dbReference type="InterPro" id="IPR003265">
    <property type="entry name" value="HhH-GPD_domain"/>
</dbReference>
<dbReference type="InterPro" id="IPR000035">
    <property type="entry name" value="Alkylbase_DNA_glycsylse_CS"/>
</dbReference>
<dbReference type="GO" id="GO:0032259">
    <property type="term" value="P:methylation"/>
    <property type="evidence" value="ECO:0007669"/>
    <property type="project" value="UniProtKB-KW"/>
</dbReference>
<reference evidence="16 17" key="1">
    <citation type="submission" date="2020-06" db="EMBL/GenBank/DDBJ databases">
        <title>Genome sequence of Paramixta manurensis strain PD-1.</title>
        <authorList>
            <person name="Lee C.W."/>
            <person name="Kim J."/>
        </authorList>
    </citation>
    <scope>NUCLEOTIDE SEQUENCE [LARGE SCALE GENOMIC DNA]</scope>
    <source>
        <strain evidence="16 17">PD-1</strain>
    </source>
</reference>
<evidence type="ECO:0000313" key="17">
    <source>
        <dbReference type="Proteomes" id="UP000505325"/>
    </source>
</evidence>
<dbReference type="GO" id="GO:0003700">
    <property type="term" value="F:DNA-binding transcription factor activity"/>
    <property type="evidence" value="ECO:0007669"/>
    <property type="project" value="InterPro"/>
</dbReference>
<dbReference type="Pfam" id="PF00730">
    <property type="entry name" value="HhH-GPD"/>
    <property type="match status" value="1"/>
</dbReference>
<keyword evidence="16" id="KW-0326">Glycosidase</keyword>
<organism evidence="16 17">
    <name type="scientific">Paramixta manurensis</name>
    <dbReference type="NCBI Taxonomy" id="2740817"/>
    <lineage>
        <taxon>Bacteria</taxon>
        <taxon>Pseudomonadati</taxon>
        <taxon>Pseudomonadota</taxon>
        <taxon>Gammaproteobacteria</taxon>
        <taxon>Enterobacterales</taxon>
        <taxon>Erwiniaceae</taxon>
        <taxon>Paramixta</taxon>
    </lineage>
</organism>
<dbReference type="SMART" id="SM00342">
    <property type="entry name" value="HTH_ARAC"/>
    <property type="match status" value="1"/>
</dbReference>
<evidence type="ECO:0000313" key="16">
    <source>
        <dbReference type="EMBL" id="QKJ86424.1"/>
    </source>
</evidence>
<comment type="similarity">
    <text evidence="3">Belongs to the alkylbase DNA glycosidase AlkA family.</text>
</comment>
<keyword evidence="17" id="KW-1185">Reference proteome</keyword>
<evidence type="ECO:0000256" key="8">
    <source>
        <dbReference type="ARBA" id="ARBA00022763"/>
    </source>
</evidence>
<comment type="catalytic activity">
    <reaction evidence="1">
        <text>Hydrolysis of alkylated DNA, releasing 3-methyladenine, 3-methylguanine, 7-methylguanine and 7-methyladenine.</text>
        <dbReference type="EC" id="3.2.2.21"/>
    </reaction>
</comment>
<dbReference type="Proteomes" id="UP000505325">
    <property type="component" value="Chromosome"/>
</dbReference>
<dbReference type="InterPro" id="IPR037046">
    <property type="entry name" value="AlkA_N_sf"/>
</dbReference>
<dbReference type="InterPro" id="IPR051912">
    <property type="entry name" value="Alkylbase_DNA_Glycosylase/TA"/>
</dbReference>
<keyword evidence="14" id="KW-0234">DNA repair</keyword>
<dbReference type="PROSITE" id="PS01124">
    <property type="entry name" value="HTH_ARAC_FAMILY_2"/>
    <property type="match status" value="1"/>
</dbReference>
<dbReference type="PROSITE" id="PS00516">
    <property type="entry name" value="ALKYLBASE_DNA_GLYCOS"/>
    <property type="match status" value="1"/>
</dbReference>
<keyword evidence="16" id="KW-0378">Hydrolase</keyword>
<dbReference type="Gene3D" id="1.10.10.60">
    <property type="entry name" value="Homeodomain-like"/>
    <property type="match status" value="1"/>
</dbReference>
<evidence type="ECO:0000256" key="2">
    <source>
        <dbReference type="ARBA" id="ARBA00001947"/>
    </source>
</evidence>
<evidence type="ECO:0000256" key="9">
    <source>
        <dbReference type="ARBA" id="ARBA00022833"/>
    </source>
</evidence>
<dbReference type="GO" id="GO:0008270">
    <property type="term" value="F:zinc ion binding"/>
    <property type="evidence" value="ECO:0007669"/>
    <property type="project" value="InterPro"/>
</dbReference>
<evidence type="ECO:0000256" key="11">
    <source>
        <dbReference type="ARBA" id="ARBA00023125"/>
    </source>
</evidence>
<evidence type="ECO:0000256" key="7">
    <source>
        <dbReference type="ARBA" id="ARBA00022723"/>
    </source>
</evidence>
<evidence type="ECO:0000256" key="1">
    <source>
        <dbReference type="ARBA" id="ARBA00000086"/>
    </source>
</evidence>
<comment type="cofactor">
    <cofactor evidence="2">
        <name>Zn(2+)</name>
        <dbReference type="ChEBI" id="CHEBI:29105"/>
    </cofactor>
</comment>
<dbReference type="CDD" id="cd00056">
    <property type="entry name" value="ENDO3c"/>
    <property type="match status" value="1"/>
</dbReference>
<gene>
    <name evidence="16" type="ORF">PMPD1_1468</name>
</gene>
<dbReference type="Gene3D" id="3.40.10.10">
    <property type="entry name" value="DNA Methylphosphotriester Repair Domain"/>
    <property type="match status" value="1"/>
</dbReference>
<evidence type="ECO:0000256" key="13">
    <source>
        <dbReference type="ARBA" id="ARBA00023163"/>
    </source>
</evidence>
<keyword evidence="11" id="KW-0238">DNA-binding</keyword>
<dbReference type="InterPro" id="IPR018062">
    <property type="entry name" value="HTH_AraC-typ_CS"/>
</dbReference>
<dbReference type="SUPFAM" id="SSF57884">
    <property type="entry name" value="Ada DNA repair protein, N-terminal domain (N-Ada 10)"/>
    <property type="match status" value="1"/>
</dbReference>
<dbReference type="PANTHER" id="PTHR43003:SF13">
    <property type="entry name" value="DNA-3-METHYLADENINE GLYCOSYLASE 2"/>
    <property type="match status" value="1"/>
</dbReference>
<dbReference type="Gene3D" id="1.10.340.30">
    <property type="entry name" value="Hypothetical protein, domain 2"/>
    <property type="match status" value="1"/>
</dbReference>
<dbReference type="Gene3D" id="1.10.1670.10">
    <property type="entry name" value="Helix-hairpin-Helix base-excision DNA repair enzymes (C-terminal)"/>
    <property type="match status" value="1"/>
</dbReference>
<dbReference type="KEGG" id="pmak:PMPD1_1468"/>
<evidence type="ECO:0000256" key="14">
    <source>
        <dbReference type="ARBA" id="ARBA00023204"/>
    </source>
</evidence>
<dbReference type="GO" id="GO:0032131">
    <property type="term" value="F:alkylated DNA binding"/>
    <property type="evidence" value="ECO:0007669"/>
    <property type="project" value="TreeGrafter"/>
</dbReference>
<name>A0A6M8UA34_9GAMM</name>
<protein>
    <recommendedName>
        <fullName evidence="4">DNA-3-methyladenine glycosylase II</fullName>
        <ecNumber evidence="4">3.2.2.21</ecNumber>
    </recommendedName>
</protein>
<dbReference type="EC" id="3.2.2.21" evidence="4"/>
<evidence type="ECO:0000259" key="15">
    <source>
        <dbReference type="PROSITE" id="PS01124"/>
    </source>
</evidence>
<dbReference type="InterPro" id="IPR010316">
    <property type="entry name" value="AlkA_N"/>
</dbReference>
<evidence type="ECO:0000256" key="12">
    <source>
        <dbReference type="ARBA" id="ARBA00023159"/>
    </source>
</evidence>
<evidence type="ECO:0000256" key="3">
    <source>
        <dbReference type="ARBA" id="ARBA00010817"/>
    </source>
</evidence>
<evidence type="ECO:0000256" key="5">
    <source>
        <dbReference type="ARBA" id="ARBA00022603"/>
    </source>
</evidence>
<evidence type="ECO:0000256" key="10">
    <source>
        <dbReference type="ARBA" id="ARBA00023015"/>
    </source>
</evidence>
<dbReference type="GO" id="GO:0008725">
    <property type="term" value="F:DNA-3-methyladenine glycosylase activity"/>
    <property type="evidence" value="ECO:0007669"/>
    <property type="project" value="TreeGrafter"/>
</dbReference>
<dbReference type="RefSeq" id="WP_173633443.1">
    <property type="nucleotide sequence ID" value="NZ_CP054212.1"/>
</dbReference>
<dbReference type="GO" id="GO:0043565">
    <property type="term" value="F:sequence-specific DNA binding"/>
    <property type="evidence" value="ECO:0007669"/>
    <property type="project" value="InterPro"/>
</dbReference>
<sequence>MIDQNAAYQALTSRDARFDGVFFVGVTSTGIYCRPICPVKPPRKENCLFFASAEAAEKASFRPCLRCRPELAPGNAPVDNAHRIADLLIQRIEEGLIEQVGNLEGIAAQFNLSLRQLRRIVQKELGVSPLELRQTRRLLLAKQLLTETRLPITEVAFASGFASLRRFNDVFNACYRMPPGRLRKEAGEASHGIIESETSCLQLSYRPPYDWSAMLAFLQLRALKEVEIVDDQSYTRTVRLGAYRGWVRVTQVPGKHALQVEFTHSLIGALPALLRRLRHLFDLNAHPDSIDRHLQQDPLLRDSISKNPGLRVPGAFDGFEMTIRAILGQQITVKAATTLGGRFVNAFGESINTPFPSLTRLTPLAGRVATATLDDIASLGIVSARSRCIMALAQTCASGELVLDASAHPEGMIAQLLALPGIGNWTAQYIAMRALRWPDAFPADDIAVRNNLGGVSAKQAEALSVGWQPWRSYAVLHIWKNLTPEKQKQG</sequence>
<keyword evidence="6" id="KW-0808">Transferase</keyword>
<dbReference type="GO" id="GO:0005737">
    <property type="term" value="C:cytoplasm"/>
    <property type="evidence" value="ECO:0007669"/>
    <property type="project" value="TreeGrafter"/>
</dbReference>
<dbReference type="Pfam" id="PF12833">
    <property type="entry name" value="HTH_18"/>
    <property type="match status" value="1"/>
</dbReference>
<dbReference type="Pfam" id="PF06029">
    <property type="entry name" value="AlkA_N"/>
    <property type="match status" value="1"/>
</dbReference>
<dbReference type="SUPFAM" id="SSF55945">
    <property type="entry name" value="TATA-box binding protein-like"/>
    <property type="match status" value="1"/>
</dbReference>
<dbReference type="Gene3D" id="3.30.310.20">
    <property type="entry name" value="DNA-3-methyladenine glycosylase AlkA, N-terminal domain"/>
    <property type="match status" value="1"/>
</dbReference>
<keyword evidence="9" id="KW-0862">Zinc</keyword>
<dbReference type="SUPFAM" id="SSF48150">
    <property type="entry name" value="DNA-glycosylase"/>
    <property type="match status" value="1"/>
</dbReference>
<keyword evidence="7" id="KW-0479">Metal-binding</keyword>
<keyword evidence="13" id="KW-0804">Transcription</keyword>
<accession>A0A6M8UA34</accession>
<dbReference type="InterPro" id="IPR035451">
    <property type="entry name" value="Ada-like_dom_sf"/>
</dbReference>
<dbReference type="SMART" id="SM01009">
    <property type="entry name" value="AlkA_N"/>
    <property type="match status" value="1"/>
</dbReference>
<dbReference type="GO" id="GO:0032993">
    <property type="term" value="C:protein-DNA complex"/>
    <property type="evidence" value="ECO:0007669"/>
    <property type="project" value="TreeGrafter"/>
</dbReference>
<dbReference type="PANTHER" id="PTHR43003">
    <property type="entry name" value="DNA-3-METHYLADENINE GLYCOSYLASE"/>
    <property type="match status" value="1"/>
</dbReference>
<keyword evidence="8" id="KW-0227">DNA damage</keyword>
<dbReference type="InterPro" id="IPR009057">
    <property type="entry name" value="Homeodomain-like_sf"/>
</dbReference>
<keyword evidence="12" id="KW-0010">Activator</keyword>
<dbReference type="InterPro" id="IPR018060">
    <property type="entry name" value="HTH_AraC"/>
</dbReference>